<keyword evidence="2" id="KW-1185">Reference proteome</keyword>
<organism evidence="1 2">
    <name type="scientific">Heliocybe sulcata</name>
    <dbReference type="NCBI Taxonomy" id="5364"/>
    <lineage>
        <taxon>Eukaryota</taxon>
        <taxon>Fungi</taxon>
        <taxon>Dikarya</taxon>
        <taxon>Basidiomycota</taxon>
        <taxon>Agaricomycotina</taxon>
        <taxon>Agaricomycetes</taxon>
        <taxon>Gloeophyllales</taxon>
        <taxon>Gloeophyllaceae</taxon>
        <taxon>Heliocybe</taxon>
    </lineage>
</organism>
<evidence type="ECO:0000313" key="2">
    <source>
        <dbReference type="Proteomes" id="UP000305948"/>
    </source>
</evidence>
<sequence length="165" mass="18247">MRALGDSGCCSIRGTLLSCSCRSDAVVICLPSRGLPEYMHLWDLKLVLRSWTCKYRTYGASSYSTSGHTSRCFLHRTHPPVRCMLFTISYHLDTYAVPAPRLAESQLLIEYLYVSGGHSSARSGVMCFSVSVEDRSMLGRQRINVADRTKCSAVASSRGCSGRSF</sequence>
<gene>
    <name evidence="1" type="ORF">OE88DRAFT_1650467</name>
</gene>
<reference evidence="1 2" key="1">
    <citation type="journal article" date="2019" name="Nat. Ecol. Evol.">
        <title>Megaphylogeny resolves global patterns of mushroom evolution.</title>
        <authorList>
            <person name="Varga T."/>
            <person name="Krizsan K."/>
            <person name="Foldi C."/>
            <person name="Dima B."/>
            <person name="Sanchez-Garcia M."/>
            <person name="Sanchez-Ramirez S."/>
            <person name="Szollosi G.J."/>
            <person name="Szarkandi J.G."/>
            <person name="Papp V."/>
            <person name="Albert L."/>
            <person name="Andreopoulos W."/>
            <person name="Angelini C."/>
            <person name="Antonin V."/>
            <person name="Barry K.W."/>
            <person name="Bougher N.L."/>
            <person name="Buchanan P."/>
            <person name="Buyck B."/>
            <person name="Bense V."/>
            <person name="Catcheside P."/>
            <person name="Chovatia M."/>
            <person name="Cooper J."/>
            <person name="Damon W."/>
            <person name="Desjardin D."/>
            <person name="Finy P."/>
            <person name="Geml J."/>
            <person name="Haridas S."/>
            <person name="Hughes K."/>
            <person name="Justo A."/>
            <person name="Karasinski D."/>
            <person name="Kautmanova I."/>
            <person name="Kiss B."/>
            <person name="Kocsube S."/>
            <person name="Kotiranta H."/>
            <person name="LaButti K.M."/>
            <person name="Lechner B.E."/>
            <person name="Liimatainen K."/>
            <person name="Lipzen A."/>
            <person name="Lukacs Z."/>
            <person name="Mihaltcheva S."/>
            <person name="Morgado L.N."/>
            <person name="Niskanen T."/>
            <person name="Noordeloos M.E."/>
            <person name="Ohm R.A."/>
            <person name="Ortiz-Santana B."/>
            <person name="Ovrebo C."/>
            <person name="Racz N."/>
            <person name="Riley R."/>
            <person name="Savchenko A."/>
            <person name="Shiryaev A."/>
            <person name="Soop K."/>
            <person name="Spirin V."/>
            <person name="Szebenyi C."/>
            <person name="Tomsovsky M."/>
            <person name="Tulloss R.E."/>
            <person name="Uehling J."/>
            <person name="Grigoriev I.V."/>
            <person name="Vagvolgyi C."/>
            <person name="Papp T."/>
            <person name="Martin F.M."/>
            <person name="Miettinen O."/>
            <person name="Hibbett D.S."/>
            <person name="Nagy L.G."/>
        </authorList>
    </citation>
    <scope>NUCLEOTIDE SEQUENCE [LARGE SCALE GENOMIC DNA]</scope>
    <source>
        <strain evidence="1 2">OMC1185</strain>
    </source>
</reference>
<dbReference type="EMBL" id="ML213503">
    <property type="protein sequence ID" value="TFK56946.1"/>
    <property type="molecule type" value="Genomic_DNA"/>
</dbReference>
<evidence type="ECO:0000313" key="1">
    <source>
        <dbReference type="EMBL" id="TFK56946.1"/>
    </source>
</evidence>
<dbReference type="Proteomes" id="UP000305948">
    <property type="component" value="Unassembled WGS sequence"/>
</dbReference>
<dbReference type="AlphaFoldDB" id="A0A5C3NKE9"/>
<proteinExistence type="predicted"/>
<protein>
    <submittedName>
        <fullName evidence="1">Uncharacterized protein</fullName>
    </submittedName>
</protein>
<accession>A0A5C3NKE9</accession>
<name>A0A5C3NKE9_9AGAM</name>